<comment type="similarity">
    <text evidence="1 3">Belongs to the short-chain dehydrogenases/reductases (SDR) family.</text>
</comment>
<accession>A0A5B8CMK9</accession>
<evidence type="ECO:0000256" key="1">
    <source>
        <dbReference type="ARBA" id="ARBA00006484"/>
    </source>
</evidence>
<dbReference type="GO" id="GO:0016491">
    <property type="term" value="F:oxidoreductase activity"/>
    <property type="evidence" value="ECO:0007669"/>
    <property type="project" value="UniProtKB-KW"/>
</dbReference>
<evidence type="ECO:0000256" key="2">
    <source>
        <dbReference type="ARBA" id="ARBA00023002"/>
    </source>
</evidence>
<dbReference type="AlphaFoldDB" id="A0A5B8CMK9"/>
<dbReference type="Proteomes" id="UP000311469">
    <property type="component" value="Chromosome cSF2"/>
</dbReference>
<evidence type="ECO:0000313" key="6">
    <source>
        <dbReference type="Proteomes" id="UP000311469"/>
    </source>
</evidence>
<dbReference type="PRINTS" id="PR00080">
    <property type="entry name" value="SDRFAMILY"/>
</dbReference>
<dbReference type="InterPro" id="IPR002347">
    <property type="entry name" value="SDR_fam"/>
</dbReference>
<proteinExistence type="inferred from homology"/>
<organism evidence="5 6">
    <name type="scientific">Sphingobium fuliginis ATCC 27551</name>
    <dbReference type="NCBI Taxonomy" id="1208342"/>
    <lineage>
        <taxon>Bacteria</taxon>
        <taxon>Pseudomonadati</taxon>
        <taxon>Pseudomonadota</taxon>
        <taxon>Alphaproteobacteria</taxon>
        <taxon>Sphingomonadales</taxon>
        <taxon>Sphingomonadaceae</taxon>
        <taxon>Sphingobium</taxon>
    </lineage>
</organism>
<dbReference type="PANTHER" id="PTHR45024:SF2">
    <property type="entry name" value="SCP2 DOMAIN-CONTAINING PROTEIN"/>
    <property type="match status" value="1"/>
</dbReference>
<reference evidence="5 6" key="1">
    <citation type="submission" date="2019-06" db="EMBL/GenBank/DDBJ databases">
        <title>Genome organization and adaptive potential of archetypical organophosphate degarding Sphingobium fuliginis ATCC 27551.</title>
        <authorList>
            <person name="Sarwar A."/>
            <person name="Parthasarathy S."/>
            <person name="Singh C."/>
            <person name="Siddavattam D."/>
        </authorList>
    </citation>
    <scope>NUCLEOTIDE SEQUENCE [LARGE SCALE GENOMIC DNA]</scope>
    <source>
        <strain evidence="5 6">ATCC 27551</strain>
    </source>
</reference>
<dbReference type="InterPro" id="IPR036291">
    <property type="entry name" value="NAD(P)-bd_dom_sf"/>
</dbReference>
<dbReference type="PRINTS" id="PR00081">
    <property type="entry name" value="GDHRDH"/>
</dbReference>
<dbReference type="PANTHER" id="PTHR45024">
    <property type="entry name" value="DEHYDROGENASES, SHORT CHAIN"/>
    <property type="match status" value="1"/>
</dbReference>
<feature type="compositionally biased region" description="Basic and acidic residues" evidence="4">
    <location>
        <begin position="44"/>
        <end position="56"/>
    </location>
</feature>
<sequence length="310" mass="33053">MWTIATAPPQGRPHIMDRRCFGRGYGGVVPLHVACIWTGERKRDDSVGRAGRDRHGGGARHGPGSCPSARRAGARVIVNDYGGAQSTLTPGTISHAQAVVDEIRAAGGEAEADGEMVGTGESARLIVEHALDAFGRVDILINNAGGSLIGEPDAFTDEEIEGVLRTNFIGPYMLLRRVWPLMRGQGFGRIVNVMSSAVLGAGHLGPYAAGKAGLLGLTHDAAFDGRPHNILVNGIFPTGASRLTETSHEDLARWYRTHFQPEKVSALIAYLSSEQLDFCGEVFNVGVGASRGWRSSTMTDCSIRRSPLKA</sequence>
<dbReference type="KEGG" id="sufl:FIL70_22245"/>
<gene>
    <name evidence="5" type="ORF">FIL70_22245</name>
</gene>
<dbReference type="SUPFAM" id="SSF51735">
    <property type="entry name" value="NAD(P)-binding Rossmann-fold domains"/>
    <property type="match status" value="1"/>
</dbReference>
<protein>
    <submittedName>
        <fullName evidence="5">SDR family NAD(P)-dependent oxidoreductase</fullName>
    </submittedName>
</protein>
<name>A0A5B8CMK9_SPHSA</name>
<evidence type="ECO:0000313" key="5">
    <source>
        <dbReference type="EMBL" id="QDC39881.1"/>
    </source>
</evidence>
<dbReference type="EMBL" id="CP041017">
    <property type="protein sequence ID" value="QDC39881.1"/>
    <property type="molecule type" value="Genomic_DNA"/>
</dbReference>
<dbReference type="Gene3D" id="3.40.50.720">
    <property type="entry name" value="NAD(P)-binding Rossmann-like Domain"/>
    <property type="match status" value="1"/>
</dbReference>
<evidence type="ECO:0000256" key="3">
    <source>
        <dbReference type="RuleBase" id="RU000363"/>
    </source>
</evidence>
<feature type="region of interest" description="Disordered" evidence="4">
    <location>
        <begin position="44"/>
        <end position="69"/>
    </location>
</feature>
<dbReference type="InterPro" id="IPR051687">
    <property type="entry name" value="Peroxisomal_Beta-Oxidation"/>
</dbReference>
<keyword evidence="2" id="KW-0560">Oxidoreductase</keyword>
<dbReference type="Pfam" id="PF00106">
    <property type="entry name" value="adh_short"/>
    <property type="match status" value="1"/>
</dbReference>
<evidence type="ECO:0000256" key="4">
    <source>
        <dbReference type="SAM" id="MobiDB-lite"/>
    </source>
</evidence>